<dbReference type="Pfam" id="PF13366">
    <property type="entry name" value="PDDEXK_3"/>
    <property type="match status" value="1"/>
</dbReference>
<dbReference type="OrthoDB" id="9806869at2"/>
<accession>A0A841K067</accession>
<dbReference type="Proteomes" id="UP000538666">
    <property type="component" value="Unassembled WGS sequence"/>
</dbReference>
<dbReference type="NCBIfam" id="TIGR04256">
    <property type="entry name" value="GxxExxY"/>
    <property type="match status" value="1"/>
</dbReference>
<dbReference type="RefSeq" id="WP_050059922.1">
    <property type="nucleotide sequence ID" value="NZ_JACHEK010000012.1"/>
</dbReference>
<reference evidence="1 2" key="1">
    <citation type="submission" date="2020-08" db="EMBL/GenBank/DDBJ databases">
        <title>Genomic Encyclopedia of Type Strains, Phase IV (KMG-IV): sequencing the most valuable type-strain genomes for metagenomic binning, comparative biology and taxonomic classification.</title>
        <authorList>
            <person name="Goeker M."/>
        </authorList>
    </citation>
    <scope>NUCLEOTIDE SEQUENCE [LARGE SCALE GENOMIC DNA]</scope>
    <source>
        <strain evidence="1 2">DSM 103733</strain>
    </source>
</reference>
<dbReference type="EMBL" id="JACHEK010000012">
    <property type="protein sequence ID" value="MBB6147143.1"/>
    <property type="molecule type" value="Genomic_DNA"/>
</dbReference>
<proteinExistence type="predicted"/>
<name>A0A841K067_9BACT</name>
<sequence length="129" mass="14031">MAGPEVLNELARQAVDSAIAVHSALGPGLLESTHQACLAHELRKRGLEVKIQVGLPVVYDGVRLELGYRIDILIAESVILEIKSIDAIAPIHRAQLLSYLRLSGCRLGLLMNFNVPLMKDGIVRMVNGL</sequence>
<dbReference type="InterPro" id="IPR026350">
    <property type="entry name" value="GxxExxY"/>
</dbReference>
<evidence type="ECO:0000313" key="1">
    <source>
        <dbReference type="EMBL" id="MBB6147143.1"/>
    </source>
</evidence>
<dbReference type="AlphaFoldDB" id="A0A841K067"/>
<protein>
    <submittedName>
        <fullName evidence="1">GxxExxY protein</fullName>
    </submittedName>
</protein>
<gene>
    <name evidence="1" type="ORF">HNQ77_005128</name>
</gene>
<comment type="caution">
    <text evidence="1">The sequence shown here is derived from an EMBL/GenBank/DDBJ whole genome shotgun (WGS) entry which is preliminary data.</text>
</comment>
<keyword evidence="2" id="KW-1185">Reference proteome</keyword>
<organism evidence="1 2">
    <name type="scientific">Silvibacterium bohemicum</name>
    <dbReference type="NCBI Taxonomy" id="1577686"/>
    <lineage>
        <taxon>Bacteria</taxon>
        <taxon>Pseudomonadati</taxon>
        <taxon>Acidobacteriota</taxon>
        <taxon>Terriglobia</taxon>
        <taxon>Terriglobales</taxon>
        <taxon>Acidobacteriaceae</taxon>
        <taxon>Silvibacterium</taxon>
    </lineage>
</organism>
<evidence type="ECO:0000313" key="2">
    <source>
        <dbReference type="Proteomes" id="UP000538666"/>
    </source>
</evidence>